<dbReference type="InterPro" id="IPR041577">
    <property type="entry name" value="RT_RNaseH_2"/>
</dbReference>
<dbReference type="InterPro" id="IPR043128">
    <property type="entry name" value="Rev_trsase/Diguanyl_cyclase"/>
</dbReference>
<dbReference type="CDD" id="cd00303">
    <property type="entry name" value="retropepsin_like"/>
    <property type="match status" value="1"/>
</dbReference>
<dbReference type="Gene3D" id="3.30.70.270">
    <property type="match status" value="1"/>
</dbReference>
<evidence type="ECO:0000259" key="2">
    <source>
        <dbReference type="Pfam" id="PF03732"/>
    </source>
</evidence>
<protein>
    <recommendedName>
        <fullName evidence="5">Retrotransposon gag domain-containing protein</fullName>
    </recommendedName>
</protein>
<dbReference type="InterPro" id="IPR021109">
    <property type="entry name" value="Peptidase_aspartic_dom_sf"/>
</dbReference>
<dbReference type="SUPFAM" id="SSF56672">
    <property type="entry name" value="DNA/RNA polymerases"/>
    <property type="match status" value="1"/>
</dbReference>
<feature type="domain" description="Reverse transcriptase/retrotransposon-derived protein RNase H-like" evidence="3">
    <location>
        <begin position="498"/>
        <end position="592"/>
    </location>
</feature>
<feature type="region of interest" description="Disordered" evidence="1">
    <location>
        <begin position="1"/>
        <end position="25"/>
    </location>
</feature>
<evidence type="ECO:0000313" key="4">
    <source>
        <dbReference type="EMBL" id="SPD00171.1"/>
    </source>
</evidence>
<dbReference type="InterPro" id="IPR043502">
    <property type="entry name" value="DNA/RNA_pol_sf"/>
</dbReference>
<dbReference type="Gene3D" id="2.40.70.10">
    <property type="entry name" value="Acid Proteases"/>
    <property type="match status" value="1"/>
</dbReference>
<organism evidence="4">
    <name type="scientific">Fagus sylvatica</name>
    <name type="common">Beechnut</name>
    <dbReference type="NCBI Taxonomy" id="28930"/>
    <lineage>
        <taxon>Eukaryota</taxon>
        <taxon>Viridiplantae</taxon>
        <taxon>Streptophyta</taxon>
        <taxon>Embryophyta</taxon>
        <taxon>Tracheophyta</taxon>
        <taxon>Spermatophyta</taxon>
        <taxon>Magnoliopsida</taxon>
        <taxon>eudicotyledons</taxon>
        <taxon>Gunneridae</taxon>
        <taxon>Pentapetalae</taxon>
        <taxon>rosids</taxon>
        <taxon>fabids</taxon>
        <taxon>Fagales</taxon>
        <taxon>Fagaceae</taxon>
        <taxon>Fagus</taxon>
    </lineage>
</organism>
<dbReference type="PANTHER" id="PTHR48475:SF1">
    <property type="entry name" value="RNASE H TYPE-1 DOMAIN-CONTAINING PROTEIN"/>
    <property type="match status" value="1"/>
</dbReference>
<dbReference type="PANTHER" id="PTHR48475">
    <property type="entry name" value="RIBONUCLEASE H"/>
    <property type="match status" value="1"/>
</dbReference>
<evidence type="ECO:0000256" key="1">
    <source>
        <dbReference type="SAM" id="MobiDB-lite"/>
    </source>
</evidence>
<dbReference type="InterPro" id="IPR005162">
    <property type="entry name" value="Retrotrans_gag_dom"/>
</dbReference>
<dbReference type="AlphaFoldDB" id="A0A2N9GLG7"/>
<feature type="domain" description="Retrotransposon gag" evidence="2">
    <location>
        <begin position="101"/>
        <end position="191"/>
    </location>
</feature>
<reference evidence="4" key="1">
    <citation type="submission" date="2018-02" db="EMBL/GenBank/DDBJ databases">
        <authorList>
            <person name="Cohen D.B."/>
            <person name="Kent A.D."/>
        </authorList>
    </citation>
    <scope>NUCLEOTIDE SEQUENCE</scope>
</reference>
<dbReference type="Pfam" id="PF17919">
    <property type="entry name" value="RT_RNaseH_2"/>
    <property type="match status" value="1"/>
</dbReference>
<gene>
    <name evidence="4" type="ORF">FSB_LOCUS28053</name>
</gene>
<sequence>MEGRKGEGAQARDPRETGLNPLDDKTAIQRKKGIVEIVWKALHQISHSPFSKEIERAHLPGKFFPPNYVMYDGKADPIEHISHFRQSMTLHLGNDALMCRMFPSSLGPMSLRWFNCLQHSSIHSWDELAEAFVSQFITNNKKPKEFDSLLSIRMKDSESLKSYFSRYWEVYNEVDGCTEEIAIKTFKLGLDPESELRHNLCRRPAKNMRDLMSRIGQFVRVEDDRARTRVEVFQVAEGSVVSKKPRTDFPNSEQQIFFSDEDLRDVQTPHDDLLVVKLRIGDLDVKRVLIDQCSFFEIMYPGLFHGLGLKQFDLQPYDAPLVGFSGESIWPIGRITMAVHTGPISLETEFLVVNVPSPYTAIIGRRWLHKLKAVPSSLHQKLSFLTNFGIMKIKGDQVASKQCIMAAIKQNPLGAKQKGKMVAKCSKEIFRTLRLHKLRLNTSKCIFGVGSGKFLGFMVSHRGIEVNPNQIKAVQELKTPRTHKEVQRLTGMTAALNSCVAAFEDLKRYLSSLFLLSNPEPAEPLFLYLAISERAVSAVLICIKDTVQCPVYYTSKTMTDAETRYLPLEKVGLALVTTAKKLPQYFEAHTIYVVTQYPIQAMFQKSNFTGCILKWGAKLGASDVKYLPRTAIKGHILADFVAEFTPASRLKESSTIEVQRDTVENSRWWKIFVDGASNTKGAGTGVVIITPDDTVIEQ</sequence>
<accession>A0A2N9GLG7</accession>
<proteinExistence type="predicted"/>
<dbReference type="Pfam" id="PF03732">
    <property type="entry name" value="Retrotrans_gag"/>
    <property type="match status" value="1"/>
</dbReference>
<evidence type="ECO:0008006" key="5">
    <source>
        <dbReference type="Google" id="ProtNLM"/>
    </source>
</evidence>
<name>A0A2N9GLG7_FAGSY</name>
<dbReference type="EMBL" id="OIVN01002055">
    <property type="protein sequence ID" value="SPD00171.1"/>
    <property type="molecule type" value="Genomic_DNA"/>
</dbReference>
<evidence type="ECO:0000259" key="3">
    <source>
        <dbReference type="Pfam" id="PF17919"/>
    </source>
</evidence>